<keyword evidence="2" id="KW-1185">Reference proteome</keyword>
<sequence length="97" mass="10713">MEIAGKREFKSAFTHAARPPHHHGSDGVCSSSASASKLLRSIIFKVIITSSFFLRILKVQFTEKRIQIRGKQPSSLFLASISLLLSEQVPFAEDLAV</sequence>
<reference evidence="1" key="1">
    <citation type="submission" date="2020-03" db="EMBL/GenBank/DDBJ databases">
        <title>Castanea mollissima Vanexum genome sequencing.</title>
        <authorList>
            <person name="Staton M."/>
        </authorList>
    </citation>
    <scope>NUCLEOTIDE SEQUENCE</scope>
    <source>
        <tissue evidence="1">Leaf</tissue>
    </source>
</reference>
<comment type="caution">
    <text evidence="1">The sequence shown here is derived from an EMBL/GenBank/DDBJ whole genome shotgun (WGS) entry which is preliminary data.</text>
</comment>
<dbReference type="EMBL" id="JRKL02001495">
    <property type="protein sequence ID" value="KAF3963686.1"/>
    <property type="molecule type" value="Genomic_DNA"/>
</dbReference>
<dbReference type="AlphaFoldDB" id="A0A8J4VZM1"/>
<protein>
    <submittedName>
        <fullName evidence="1">Uncharacterized protein</fullName>
    </submittedName>
</protein>
<dbReference type="OrthoDB" id="67540at2759"/>
<name>A0A8J4VZM1_9ROSI</name>
<accession>A0A8J4VZM1</accession>
<organism evidence="1 2">
    <name type="scientific">Castanea mollissima</name>
    <name type="common">Chinese chestnut</name>
    <dbReference type="NCBI Taxonomy" id="60419"/>
    <lineage>
        <taxon>Eukaryota</taxon>
        <taxon>Viridiplantae</taxon>
        <taxon>Streptophyta</taxon>
        <taxon>Embryophyta</taxon>
        <taxon>Tracheophyta</taxon>
        <taxon>Spermatophyta</taxon>
        <taxon>Magnoliopsida</taxon>
        <taxon>eudicotyledons</taxon>
        <taxon>Gunneridae</taxon>
        <taxon>Pentapetalae</taxon>
        <taxon>rosids</taxon>
        <taxon>fabids</taxon>
        <taxon>Fagales</taxon>
        <taxon>Fagaceae</taxon>
        <taxon>Castanea</taxon>
    </lineage>
</organism>
<proteinExistence type="predicted"/>
<evidence type="ECO:0000313" key="2">
    <source>
        <dbReference type="Proteomes" id="UP000737018"/>
    </source>
</evidence>
<dbReference type="Proteomes" id="UP000737018">
    <property type="component" value="Unassembled WGS sequence"/>
</dbReference>
<gene>
    <name evidence="1" type="ORF">CMV_011952</name>
</gene>
<evidence type="ECO:0000313" key="1">
    <source>
        <dbReference type="EMBL" id="KAF3963686.1"/>
    </source>
</evidence>